<organism evidence="2 3">
    <name type="scientific">Petrocella atlantisensis</name>
    <dbReference type="NCBI Taxonomy" id="2173034"/>
    <lineage>
        <taxon>Bacteria</taxon>
        <taxon>Bacillati</taxon>
        <taxon>Bacillota</taxon>
        <taxon>Clostridia</taxon>
        <taxon>Lachnospirales</taxon>
        <taxon>Vallitaleaceae</taxon>
        <taxon>Petrocella</taxon>
    </lineage>
</organism>
<keyword evidence="3" id="KW-1185">Reference proteome</keyword>
<name>A0A3P7NU44_9FIRM</name>
<gene>
    <name evidence="2" type="ORF">PATL70BA_0538</name>
</gene>
<dbReference type="Gene3D" id="3.40.190.10">
    <property type="entry name" value="Periplasmic binding protein-like II"/>
    <property type="match status" value="2"/>
</dbReference>
<reference evidence="2 3" key="1">
    <citation type="submission" date="2018-09" db="EMBL/GenBank/DDBJ databases">
        <authorList>
            <person name="Postec A."/>
        </authorList>
    </citation>
    <scope>NUCLEOTIDE SEQUENCE [LARGE SCALE GENOMIC DNA]</scope>
    <source>
        <strain evidence="2">70B-A</strain>
    </source>
</reference>
<keyword evidence="1" id="KW-0732">Signal</keyword>
<sequence length="338" mass="37771">MNRVLQVIILVIILSIVLNGCKVNSQEEVVIYTSVDQIFAEDILEDFEDETGIKVKPIFDVEATKTVGLANRIISEKNKPQADVYWSGEFVMTILLAKEELLEPYASPSAKDIPSIYKDPNNLWTGYAGRARIILVNTDLVKPEDYPNSIYDFLDTNRDPDKMAIAQPMFGTTMTHAAALYACLGEKEGRTFFEKIKDRGVKVVEGNSVVRDMVVNGQIAFGLTDTDDACIAVKKGEPVAIIVPDQDNMGALVIPNTVALIKDGPNPEAGKMLMDYLLSEKMEKTLIEAGWSHIPVRPIDLRSVCMSTEEILPMHIDFAKIYNYRDQVNQDMTEIFVK</sequence>
<dbReference type="KEGG" id="cbar:PATL70BA_0538"/>
<keyword evidence="2" id="KW-0449">Lipoprotein</keyword>
<dbReference type="SUPFAM" id="SSF53850">
    <property type="entry name" value="Periplasmic binding protein-like II"/>
    <property type="match status" value="1"/>
</dbReference>
<dbReference type="RefSeq" id="WP_172596067.1">
    <property type="nucleotide sequence ID" value="NZ_LR130778.1"/>
</dbReference>
<protein>
    <submittedName>
        <fullName evidence="2">Bacterial extracellular solute-binding lipoprotein</fullName>
    </submittedName>
</protein>
<dbReference type="CDD" id="cd13518">
    <property type="entry name" value="PBP2_Fe3_thiamine_like"/>
    <property type="match status" value="1"/>
</dbReference>
<dbReference type="AlphaFoldDB" id="A0A3P7NU44"/>
<dbReference type="PIRSF" id="PIRSF002825">
    <property type="entry name" value="CfbpA"/>
    <property type="match status" value="1"/>
</dbReference>
<evidence type="ECO:0000313" key="3">
    <source>
        <dbReference type="Proteomes" id="UP000279029"/>
    </source>
</evidence>
<evidence type="ECO:0000256" key="1">
    <source>
        <dbReference type="ARBA" id="ARBA00022729"/>
    </source>
</evidence>
<dbReference type="EMBL" id="LR130778">
    <property type="protein sequence ID" value="VDN46395.1"/>
    <property type="molecule type" value="Genomic_DNA"/>
</dbReference>
<dbReference type="PANTHER" id="PTHR30006">
    <property type="entry name" value="THIAMINE-BINDING PERIPLASMIC PROTEIN-RELATED"/>
    <property type="match status" value="1"/>
</dbReference>
<dbReference type="Pfam" id="PF13531">
    <property type="entry name" value="SBP_bac_11"/>
    <property type="match status" value="1"/>
</dbReference>
<accession>A0A3P7NU44</accession>
<dbReference type="PANTHER" id="PTHR30006:SF24">
    <property type="entry name" value="SLL0237 PROTEIN"/>
    <property type="match status" value="1"/>
</dbReference>
<proteinExistence type="predicted"/>
<dbReference type="InterPro" id="IPR026045">
    <property type="entry name" value="Ferric-bd"/>
</dbReference>
<evidence type="ECO:0000313" key="2">
    <source>
        <dbReference type="EMBL" id="VDN46395.1"/>
    </source>
</evidence>
<dbReference type="Proteomes" id="UP000279029">
    <property type="component" value="Chromosome"/>
</dbReference>